<keyword evidence="2" id="KW-0472">Membrane</keyword>
<feature type="compositionally biased region" description="Basic and acidic residues" evidence="1">
    <location>
        <begin position="32"/>
        <end position="46"/>
    </location>
</feature>
<feature type="region of interest" description="Disordered" evidence="1">
    <location>
        <begin position="32"/>
        <end position="97"/>
    </location>
</feature>
<feature type="region of interest" description="Disordered" evidence="1">
    <location>
        <begin position="112"/>
        <end position="153"/>
    </location>
</feature>
<dbReference type="OrthoDB" id="5983600at2759"/>
<reference evidence="5" key="1">
    <citation type="submission" date="2025-08" db="UniProtKB">
        <authorList>
            <consortium name="RefSeq"/>
        </authorList>
    </citation>
    <scope>IDENTIFICATION</scope>
</reference>
<keyword evidence="4" id="KW-1185">Reference proteome</keyword>
<feature type="domain" description="Matrix-remodeling-associated protein 7 helical" evidence="3">
    <location>
        <begin position="176"/>
        <end position="238"/>
    </location>
</feature>
<evidence type="ECO:0000256" key="2">
    <source>
        <dbReference type="SAM" id="Phobius"/>
    </source>
</evidence>
<dbReference type="GeneID" id="115473321"/>
<organism evidence="4 5">
    <name type="scientific">Microcaecilia unicolor</name>
    <dbReference type="NCBI Taxonomy" id="1415580"/>
    <lineage>
        <taxon>Eukaryota</taxon>
        <taxon>Metazoa</taxon>
        <taxon>Chordata</taxon>
        <taxon>Craniata</taxon>
        <taxon>Vertebrata</taxon>
        <taxon>Euteleostomi</taxon>
        <taxon>Amphibia</taxon>
        <taxon>Gymnophiona</taxon>
        <taxon>Siphonopidae</taxon>
        <taxon>Microcaecilia</taxon>
    </lineage>
</organism>
<name>A0A6P7Y978_9AMPH</name>
<dbReference type="InterPro" id="IPR057534">
    <property type="entry name" value="MXRA7_helical"/>
</dbReference>
<dbReference type="Pfam" id="PF25473">
    <property type="entry name" value="MXRA7_helical"/>
    <property type="match status" value="1"/>
</dbReference>
<dbReference type="RefSeq" id="XP_030064037.1">
    <property type="nucleotide sequence ID" value="XM_030208177.1"/>
</dbReference>
<dbReference type="KEGG" id="muo:115473321"/>
<dbReference type="PANTHER" id="PTHR21845:SF2">
    <property type="entry name" value="MATRIX-REMODELING-ASSOCIATED PROTEIN 7"/>
    <property type="match status" value="1"/>
</dbReference>
<evidence type="ECO:0000313" key="4">
    <source>
        <dbReference type="Proteomes" id="UP000515156"/>
    </source>
</evidence>
<keyword evidence="2" id="KW-1133">Transmembrane helix</keyword>
<dbReference type="AlphaFoldDB" id="A0A6P7Y978"/>
<feature type="transmembrane region" description="Helical" evidence="2">
    <location>
        <begin position="6"/>
        <end position="27"/>
    </location>
</feature>
<accession>A0A6P7Y978</accession>
<evidence type="ECO:0000313" key="5">
    <source>
        <dbReference type="RefSeq" id="XP_030064037.1"/>
    </source>
</evidence>
<dbReference type="CTD" id="439921"/>
<sequence length="238" mass="27273">MDEFLDFYLLVSLLTTVLAVILASLFMKLRSSGEKEQAGESREKPEVAAAGEDQDQADRGEGGNEKEVQVPLETVMKEESGIQGGEEESKEKTERIPEEIWRAEQRQQRAREEEAVKTVPAEKQSPQRITISSKTAEEEGVDYEESKKEETHELEVTKAMDTDLADEGEEELFSLKYSPGKLRGSHYEKMMTKEEHEEEQRVQSEQLANIIQLMKEKQETFGEMTEADMEEQLKLYNM</sequence>
<dbReference type="InterPro" id="IPR026622">
    <property type="entry name" value="Mxra7"/>
</dbReference>
<keyword evidence="2" id="KW-0812">Transmembrane</keyword>
<evidence type="ECO:0000256" key="1">
    <source>
        <dbReference type="SAM" id="MobiDB-lite"/>
    </source>
</evidence>
<feature type="compositionally biased region" description="Basic and acidic residues" evidence="1">
    <location>
        <begin position="87"/>
        <end position="97"/>
    </location>
</feature>
<dbReference type="Proteomes" id="UP000515156">
    <property type="component" value="Chromosome 6"/>
</dbReference>
<feature type="compositionally biased region" description="Basic and acidic residues" evidence="1">
    <location>
        <begin position="144"/>
        <end position="153"/>
    </location>
</feature>
<protein>
    <submittedName>
        <fullName evidence="5">Matrix-remodeling-associated protein 7 isoform X1</fullName>
    </submittedName>
</protein>
<gene>
    <name evidence="5" type="primary">MXRA7</name>
</gene>
<dbReference type="InParanoid" id="A0A6P7Y978"/>
<feature type="compositionally biased region" description="Polar residues" evidence="1">
    <location>
        <begin position="124"/>
        <end position="134"/>
    </location>
</feature>
<evidence type="ECO:0000259" key="3">
    <source>
        <dbReference type="Pfam" id="PF25473"/>
    </source>
</evidence>
<proteinExistence type="predicted"/>
<feature type="compositionally biased region" description="Basic and acidic residues" evidence="1">
    <location>
        <begin position="56"/>
        <end position="68"/>
    </location>
</feature>
<dbReference type="PANTHER" id="PTHR21845">
    <property type="entry name" value="TRANSMEMBRANE ANCHOR PROTEIN 1"/>
    <property type="match status" value="1"/>
</dbReference>